<dbReference type="OrthoDB" id="9790194at2"/>
<keyword evidence="7" id="KW-1185">Reference proteome</keyword>
<dbReference type="FunFam" id="3.40.30.10:FF:000013">
    <property type="entry name" value="Blast:Protein SCO1 homolog, mitochondrial"/>
    <property type="match status" value="1"/>
</dbReference>
<dbReference type="PROSITE" id="PS51352">
    <property type="entry name" value="THIOREDOXIN_2"/>
    <property type="match status" value="1"/>
</dbReference>
<protein>
    <submittedName>
        <fullName evidence="6">Electron transporter SenC</fullName>
    </submittedName>
</protein>
<dbReference type="Gene3D" id="3.40.30.10">
    <property type="entry name" value="Glutaredoxin"/>
    <property type="match status" value="1"/>
</dbReference>
<proteinExistence type="inferred from homology"/>
<dbReference type="EMBL" id="CP014525">
    <property type="protein sequence ID" value="AMW35513.1"/>
    <property type="molecule type" value="Genomic_DNA"/>
</dbReference>
<feature type="binding site" evidence="3">
    <location>
        <position position="72"/>
    </location>
    <ligand>
        <name>Cu cation</name>
        <dbReference type="ChEBI" id="CHEBI:23378"/>
    </ligand>
</feature>
<evidence type="ECO:0000256" key="1">
    <source>
        <dbReference type="ARBA" id="ARBA00010996"/>
    </source>
</evidence>
<dbReference type="Pfam" id="PF02630">
    <property type="entry name" value="SCO1-SenC"/>
    <property type="match status" value="1"/>
</dbReference>
<dbReference type="InterPro" id="IPR036249">
    <property type="entry name" value="Thioredoxin-like_sf"/>
</dbReference>
<comment type="similarity">
    <text evidence="1">Belongs to the SCO1/2 family.</text>
</comment>
<feature type="binding site" evidence="3">
    <location>
        <position position="160"/>
    </location>
    <ligand>
        <name>Cu cation</name>
        <dbReference type="ChEBI" id="CHEBI:23378"/>
    </ligand>
</feature>
<accession>A0A143DGS7</accession>
<dbReference type="InterPro" id="IPR013766">
    <property type="entry name" value="Thioredoxin_domain"/>
</dbReference>
<evidence type="ECO:0000256" key="4">
    <source>
        <dbReference type="PIRSR" id="PIRSR603782-2"/>
    </source>
</evidence>
<gene>
    <name evidence="6" type="ORF">AY555_03380</name>
</gene>
<keyword evidence="3" id="KW-0479">Metal-binding</keyword>
<dbReference type="KEGG" id="hjo:AY555_03380"/>
<dbReference type="PANTHER" id="PTHR12151">
    <property type="entry name" value="ELECTRON TRANSPORT PROTIN SCO1/SENC FAMILY MEMBER"/>
    <property type="match status" value="1"/>
</dbReference>
<keyword evidence="4" id="KW-1015">Disulfide bond</keyword>
<evidence type="ECO:0000256" key="3">
    <source>
        <dbReference type="PIRSR" id="PIRSR603782-1"/>
    </source>
</evidence>
<feature type="domain" description="Thioredoxin" evidence="5">
    <location>
        <begin position="30"/>
        <end position="194"/>
    </location>
</feature>
<keyword evidence="2 3" id="KW-0186">Copper</keyword>
<sequence length="194" mass="21167">MLKVVRYTAVVLIAIVLALVGRFTLLQPETSPPSPGGPFTLVDGQGKTVTDQDFRGRWMLVYFGYTYCPDVCPTGLQTISQALQLLPSAKAEKVQPLFISVDPQRDTPEAVGAYVQAFDPSMIGLTGTEEQVAAAAKAYRVYYRKAPESGRTADDYLVDHSAMTWLMGPDGRYVTWFAHGLSAEEMAAGLARLL</sequence>
<dbReference type="Proteomes" id="UP000076066">
    <property type="component" value="Chromosome"/>
</dbReference>
<evidence type="ECO:0000313" key="7">
    <source>
        <dbReference type="Proteomes" id="UP000076066"/>
    </source>
</evidence>
<organism evidence="6 7">
    <name type="scientific">Haematospirillum jordaniae</name>
    <dbReference type="NCBI Taxonomy" id="1549855"/>
    <lineage>
        <taxon>Bacteria</taxon>
        <taxon>Pseudomonadati</taxon>
        <taxon>Pseudomonadota</taxon>
        <taxon>Alphaproteobacteria</taxon>
        <taxon>Rhodospirillales</taxon>
        <taxon>Novispirillaceae</taxon>
        <taxon>Haematospirillum</taxon>
    </lineage>
</organism>
<dbReference type="InterPro" id="IPR003782">
    <property type="entry name" value="SCO1/SenC"/>
</dbReference>
<dbReference type="SUPFAM" id="SSF52833">
    <property type="entry name" value="Thioredoxin-like"/>
    <property type="match status" value="1"/>
</dbReference>
<evidence type="ECO:0000259" key="5">
    <source>
        <dbReference type="PROSITE" id="PS51352"/>
    </source>
</evidence>
<evidence type="ECO:0000256" key="2">
    <source>
        <dbReference type="ARBA" id="ARBA00023008"/>
    </source>
</evidence>
<dbReference type="STRING" id="1549855.AY555_03380"/>
<feature type="binding site" evidence="3">
    <location>
        <position position="68"/>
    </location>
    <ligand>
        <name>Cu cation</name>
        <dbReference type="ChEBI" id="CHEBI:23378"/>
    </ligand>
</feature>
<dbReference type="AlphaFoldDB" id="A0A143DGS7"/>
<name>A0A143DGS7_9PROT</name>
<dbReference type="GO" id="GO:0046872">
    <property type="term" value="F:metal ion binding"/>
    <property type="evidence" value="ECO:0007669"/>
    <property type="project" value="UniProtKB-KW"/>
</dbReference>
<reference evidence="6 7" key="1">
    <citation type="submission" date="2016-02" db="EMBL/GenBank/DDBJ databases">
        <title>Complete Genome of H5569, the type strain of the newly described species Haematospirillium jordaniae.</title>
        <authorList>
            <person name="Nicholson A.C."/>
            <person name="Humrighouse B.W."/>
            <person name="Loparov V."/>
            <person name="McQuiston J.R."/>
        </authorList>
    </citation>
    <scope>NUCLEOTIDE SEQUENCE [LARGE SCALE GENOMIC DNA]</scope>
    <source>
        <strain evidence="6 7">H5569</strain>
    </source>
</reference>
<evidence type="ECO:0000313" key="6">
    <source>
        <dbReference type="EMBL" id="AMW35513.1"/>
    </source>
</evidence>
<feature type="disulfide bond" description="Redox-active" evidence="4">
    <location>
        <begin position="68"/>
        <end position="72"/>
    </location>
</feature>
<dbReference type="CDD" id="cd02968">
    <property type="entry name" value="SCO"/>
    <property type="match status" value="1"/>
</dbReference>
<dbReference type="PANTHER" id="PTHR12151:SF25">
    <property type="entry name" value="LINALOOL DEHYDRATASE_ISOMERASE DOMAIN-CONTAINING PROTEIN"/>
    <property type="match status" value="1"/>
</dbReference>